<feature type="transmembrane region" description="Helical" evidence="4">
    <location>
        <begin position="12"/>
        <end position="33"/>
    </location>
</feature>
<dbReference type="InterPro" id="IPR050482">
    <property type="entry name" value="Sensor_HK_TwoCompSys"/>
</dbReference>
<feature type="transmembrane region" description="Helical" evidence="4">
    <location>
        <begin position="191"/>
        <end position="214"/>
    </location>
</feature>
<feature type="transmembrane region" description="Helical" evidence="4">
    <location>
        <begin position="72"/>
        <end position="93"/>
    </location>
</feature>
<keyword evidence="1" id="KW-0808">Transferase</keyword>
<dbReference type="PANTHER" id="PTHR24421">
    <property type="entry name" value="NITRATE/NITRITE SENSOR PROTEIN NARX-RELATED"/>
    <property type="match status" value="1"/>
</dbReference>
<feature type="transmembrane region" description="Helical" evidence="4">
    <location>
        <begin position="113"/>
        <end position="129"/>
    </location>
</feature>
<evidence type="ECO:0000256" key="1">
    <source>
        <dbReference type="ARBA" id="ARBA00022679"/>
    </source>
</evidence>
<evidence type="ECO:0000259" key="5">
    <source>
        <dbReference type="Pfam" id="PF02518"/>
    </source>
</evidence>
<dbReference type="AlphaFoldDB" id="A0A542DAU6"/>
<dbReference type="GO" id="GO:0046983">
    <property type="term" value="F:protein dimerization activity"/>
    <property type="evidence" value="ECO:0007669"/>
    <property type="project" value="InterPro"/>
</dbReference>
<evidence type="ECO:0000313" key="8">
    <source>
        <dbReference type="Proteomes" id="UP000316298"/>
    </source>
</evidence>
<keyword evidence="8" id="KW-1185">Reference proteome</keyword>
<comment type="caution">
    <text evidence="7">The sequence shown here is derived from an EMBL/GenBank/DDBJ whole genome shotgun (WGS) entry which is preliminary data.</text>
</comment>
<keyword evidence="3" id="KW-0902">Two-component regulatory system</keyword>
<evidence type="ECO:0000313" key="7">
    <source>
        <dbReference type="EMBL" id="TQJ00198.1"/>
    </source>
</evidence>
<dbReference type="Pfam" id="PF02518">
    <property type="entry name" value="HATPase_c"/>
    <property type="match status" value="1"/>
</dbReference>
<evidence type="ECO:0000259" key="6">
    <source>
        <dbReference type="Pfam" id="PF07730"/>
    </source>
</evidence>
<reference evidence="7 8" key="1">
    <citation type="submission" date="2019-06" db="EMBL/GenBank/DDBJ databases">
        <title>Sequencing the genomes of 1000 actinobacteria strains.</title>
        <authorList>
            <person name="Klenk H.-P."/>
        </authorList>
    </citation>
    <scope>NUCLEOTIDE SEQUENCE [LARGE SCALE GENOMIC DNA]</scope>
    <source>
        <strain evidence="7 8">DSM 17305</strain>
    </source>
</reference>
<dbReference type="CDD" id="cd16917">
    <property type="entry name" value="HATPase_UhpB-NarQ-NarX-like"/>
    <property type="match status" value="1"/>
</dbReference>
<dbReference type="Pfam" id="PF07730">
    <property type="entry name" value="HisKA_3"/>
    <property type="match status" value="1"/>
</dbReference>
<dbReference type="InterPro" id="IPR011712">
    <property type="entry name" value="Sig_transdc_His_kin_sub3_dim/P"/>
</dbReference>
<feature type="transmembrane region" description="Helical" evidence="4">
    <location>
        <begin position="45"/>
        <end position="65"/>
    </location>
</feature>
<dbReference type="RefSeq" id="WP_141862759.1">
    <property type="nucleotide sequence ID" value="NZ_BAAAKA010000015.1"/>
</dbReference>
<name>A0A542DAU6_9ACTN</name>
<feature type="domain" description="Signal transduction histidine kinase subgroup 3 dimerisation and phosphoacceptor" evidence="6">
    <location>
        <begin position="477"/>
        <end position="541"/>
    </location>
</feature>
<evidence type="ECO:0000256" key="2">
    <source>
        <dbReference type="ARBA" id="ARBA00022777"/>
    </source>
</evidence>
<keyword evidence="4" id="KW-1133">Transmembrane helix</keyword>
<accession>A0A542DAU6</accession>
<dbReference type="EMBL" id="VFMM01000004">
    <property type="protein sequence ID" value="TQJ00198.1"/>
    <property type="molecule type" value="Genomic_DNA"/>
</dbReference>
<dbReference type="Proteomes" id="UP000316298">
    <property type="component" value="Unassembled WGS sequence"/>
</dbReference>
<feature type="domain" description="Histidine kinase/HSP90-like ATPase" evidence="5">
    <location>
        <begin position="584"/>
        <end position="671"/>
    </location>
</feature>
<dbReference type="OrthoDB" id="227596at2"/>
<keyword evidence="4" id="KW-0472">Membrane</keyword>
<sequence length="674" mass="71433">MGVEMGTDRRTWVRIALCLVLLEATAAVVGAVLTGMSFAAARDSYLIPNLAVGVSCAVSGGLIAWHRPGHPLGWLLLGAGVAQTGTPAVTPWLIRALEGTGSARWPATLYSGLWPWSVALCIPLALLLFPDGELPGRKWRVAMAVALVNGPLQVLLFSADRNPLAAVHQLGPEARDRAVSWLRIPPLDGQVGLQAVSDVALAATLLAALAGLVVRYRRGTEQARRQLLWLLLAATVMAAVIASSRLPGPVELIGYPIILMTLVALIPLAMTVAVLRYQLLDIRLVWSRTVTYLVLTAAVAGTYVGMVEVTDRLLRPRLNAGAAVLAALVVAVGFNPVRVRLQRLVDHLFYGDRGNPVRAARSVAAQLAGASQPADVLPAVCHALRLPYAALTDDAGVIRGEYGIRPSALESIPLLHAGERAGELRVGIRAGESHLGTADRAVLELMAAPLGVALRAQAMSDALQRSRREIVEAREEERRRLRRDLHDGLGPALTGIGFRADAVVNLADGQVRELGVDIRSTVDGAMADVRRLINQLHPSTLDEVGLVEAVRRHAALLDRRGDGSPLRVTVEAEQVPEGLPAAVEVTAYRLVTEALTNVARHSLAGTARVRMSGGPGELRLAIVDDGPATNGQWVPGVGLTSMRERVAELGGTMQAAGAPTGGEVRISLPVEAAR</sequence>
<proteinExistence type="predicted"/>
<evidence type="ECO:0000256" key="3">
    <source>
        <dbReference type="ARBA" id="ARBA00023012"/>
    </source>
</evidence>
<keyword evidence="4" id="KW-0812">Transmembrane</keyword>
<feature type="transmembrane region" description="Helical" evidence="4">
    <location>
        <begin position="289"/>
        <end position="306"/>
    </location>
</feature>
<dbReference type="SUPFAM" id="SSF55874">
    <property type="entry name" value="ATPase domain of HSP90 chaperone/DNA topoisomerase II/histidine kinase"/>
    <property type="match status" value="1"/>
</dbReference>
<dbReference type="GO" id="GO:0000155">
    <property type="term" value="F:phosphorelay sensor kinase activity"/>
    <property type="evidence" value="ECO:0007669"/>
    <property type="project" value="InterPro"/>
</dbReference>
<protein>
    <submittedName>
        <fullName evidence="7">Histidine kinase</fullName>
    </submittedName>
</protein>
<dbReference type="InterPro" id="IPR036890">
    <property type="entry name" value="HATPase_C_sf"/>
</dbReference>
<dbReference type="Gene3D" id="1.20.5.1930">
    <property type="match status" value="1"/>
</dbReference>
<dbReference type="GO" id="GO:0016020">
    <property type="term" value="C:membrane"/>
    <property type="evidence" value="ECO:0007669"/>
    <property type="project" value="InterPro"/>
</dbReference>
<gene>
    <name evidence="7" type="ORF">FB475_7191</name>
</gene>
<feature type="transmembrane region" description="Helical" evidence="4">
    <location>
        <begin position="252"/>
        <end position="277"/>
    </location>
</feature>
<keyword evidence="2 7" id="KW-0418">Kinase</keyword>
<feature type="transmembrane region" description="Helical" evidence="4">
    <location>
        <begin position="141"/>
        <end position="159"/>
    </location>
</feature>
<dbReference type="InterPro" id="IPR003594">
    <property type="entry name" value="HATPase_dom"/>
</dbReference>
<organism evidence="7 8">
    <name type="scientific">Kribbella jejuensis</name>
    <dbReference type="NCBI Taxonomy" id="236068"/>
    <lineage>
        <taxon>Bacteria</taxon>
        <taxon>Bacillati</taxon>
        <taxon>Actinomycetota</taxon>
        <taxon>Actinomycetes</taxon>
        <taxon>Propionibacteriales</taxon>
        <taxon>Kribbellaceae</taxon>
        <taxon>Kribbella</taxon>
    </lineage>
</organism>
<evidence type="ECO:0000256" key="4">
    <source>
        <dbReference type="SAM" id="Phobius"/>
    </source>
</evidence>
<feature type="transmembrane region" description="Helical" evidence="4">
    <location>
        <begin position="226"/>
        <end position="246"/>
    </location>
</feature>
<dbReference type="Gene3D" id="3.30.565.10">
    <property type="entry name" value="Histidine kinase-like ATPase, C-terminal domain"/>
    <property type="match status" value="1"/>
</dbReference>